<accession>A0A1U7D501</accession>
<keyword evidence="2" id="KW-1185">Reference proteome</keyword>
<name>A0A1U7D501_9RHOB</name>
<evidence type="ECO:0000313" key="2">
    <source>
        <dbReference type="Proteomes" id="UP000186559"/>
    </source>
</evidence>
<dbReference type="EMBL" id="CP014796">
    <property type="protein sequence ID" value="APX23178.1"/>
    <property type="molecule type" value="Genomic_DNA"/>
</dbReference>
<organism evidence="1 2">
    <name type="scientific">Salipiger profundus</name>
    <dbReference type="NCBI Taxonomy" id="1229727"/>
    <lineage>
        <taxon>Bacteria</taxon>
        <taxon>Pseudomonadati</taxon>
        <taxon>Pseudomonadota</taxon>
        <taxon>Alphaproteobacteria</taxon>
        <taxon>Rhodobacterales</taxon>
        <taxon>Roseobacteraceae</taxon>
        <taxon>Salipiger</taxon>
    </lineage>
</organism>
<reference evidence="1 2" key="1">
    <citation type="submission" date="2016-03" db="EMBL/GenBank/DDBJ databases">
        <title>Deep-sea bacteria in the southern Pacific.</title>
        <authorList>
            <person name="Tang K."/>
        </authorList>
    </citation>
    <scope>NUCLEOTIDE SEQUENCE [LARGE SCALE GENOMIC DNA]</scope>
    <source>
        <strain evidence="1 2">JLT2016</strain>
    </source>
</reference>
<dbReference type="Proteomes" id="UP000186559">
    <property type="component" value="Chromosome"/>
</dbReference>
<gene>
    <name evidence="1" type="ORF">Ga0080559_TMP2382</name>
</gene>
<sequence length="146" mass="15689">MQNAVEAIPQRTHREVASFLGIRASTLSYGMDPSEDRPGGLGIAYVDRLCDRWPEAAAHLAQHFAARAGGLFQPNATTAAPKAAWQHVATMAKETGEAVAALSSVEHGADRAEVRRELIEARDAIDAALRDHDAEQRAIPLRGAVK</sequence>
<dbReference type="AlphaFoldDB" id="A0A1U7D501"/>
<protein>
    <submittedName>
        <fullName evidence="1">Uncharacterized protein</fullName>
    </submittedName>
</protein>
<evidence type="ECO:0000313" key="1">
    <source>
        <dbReference type="EMBL" id="APX23178.1"/>
    </source>
</evidence>
<proteinExistence type="predicted"/>
<dbReference type="KEGG" id="tpro:Ga0080559_TMP2382"/>